<dbReference type="EMBL" id="JAEMEF010000005">
    <property type="protein sequence ID" value="MBL7559646.1"/>
    <property type="molecule type" value="Genomic_DNA"/>
</dbReference>
<keyword evidence="2" id="KW-1185">Reference proteome</keyword>
<organism evidence="1 2">
    <name type="scientific">Olleya sediminilitoris</name>
    <dbReference type="NCBI Taxonomy" id="2795739"/>
    <lineage>
        <taxon>Bacteria</taxon>
        <taxon>Pseudomonadati</taxon>
        <taxon>Bacteroidota</taxon>
        <taxon>Flavobacteriia</taxon>
        <taxon>Flavobacteriales</taxon>
        <taxon>Flavobacteriaceae</taxon>
    </lineage>
</organism>
<name>A0ABS1WKK1_9FLAO</name>
<evidence type="ECO:0000313" key="2">
    <source>
        <dbReference type="Proteomes" id="UP000605013"/>
    </source>
</evidence>
<comment type="caution">
    <text evidence="1">The sequence shown here is derived from an EMBL/GenBank/DDBJ whole genome shotgun (WGS) entry which is preliminary data.</text>
</comment>
<reference evidence="1 2" key="1">
    <citation type="submission" date="2020-12" db="EMBL/GenBank/DDBJ databases">
        <title>Olleya sediminilitoris sp. nov., isolated from a tidal flat.</title>
        <authorList>
            <person name="Park S."/>
            <person name="Yoon J.-H."/>
        </authorList>
    </citation>
    <scope>NUCLEOTIDE SEQUENCE [LARGE SCALE GENOMIC DNA]</scope>
    <source>
        <strain evidence="1 2">YSTF-M6</strain>
    </source>
</reference>
<proteinExistence type="predicted"/>
<gene>
    <name evidence="1" type="ORF">JAO71_07505</name>
</gene>
<dbReference type="RefSeq" id="WP_202999939.1">
    <property type="nucleotide sequence ID" value="NZ_JAEMEF010000005.1"/>
</dbReference>
<evidence type="ECO:0000313" key="1">
    <source>
        <dbReference type="EMBL" id="MBL7559646.1"/>
    </source>
</evidence>
<dbReference type="Proteomes" id="UP000605013">
    <property type="component" value="Unassembled WGS sequence"/>
</dbReference>
<sequence length="51" mass="5772">MGRSQKTVIRKSVRGFSNTSAFFGRSQETVIGKSIRGFSNTSIFWEEAKKQ</sequence>
<accession>A0ABS1WKK1</accession>
<protein>
    <submittedName>
        <fullName evidence="1">Uncharacterized protein</fullName>
    </submittedName>
</protein>